<reference evidence="3 4" key="1">
    <citation type="journal article" date="2018" name="Genome Biol. Evol.">
        <title>Multiple Roots of Fruiting Body Formation in Amoebozoa.</title>
        <authorList>
            <person name="Hillmann F."/>
            <person name="Forbes G."/>
            <person name="Novohradska S."/>
            <person name="Ferling I."/>
            <person name="Riege K."/>
            <person name="Groth M."/>
            <person name="Westermann M."/>
            <person name="Marz M."/>
            <person name="Spaller T."/>
            <person name="Winckler T."/>
            <person name="Schaap P."/>
            <person name="Glockner G."/>
        </authorList>
    </citation>
    <scope>NUCLEOTIDE SEQUENCE [LARGE SCALE GENOMIC DNA]</scope>
    <source>
        <strain evidence="3 4">Jena</strain>
    </source>
</reference>
<feature type="region of interest" description="Disordered" evidence="1">
    <location>
        <begin position="13"/>
        <end position="246"/>
    </location>
</feature>
<evidence type="ECO:0000259" key="2">
    <source>
        <dbReference type="SMART" id="SM01233"/>
    </source>
</evidence>
<dbReference type="AlphaFoldDB" id="A0A2P6NY66"/>
<comment type="caution">
    <text evidence="3">The sequence shown here is derived from an EMBL/GenBank/DDBJ whole genome shotgun (WGS) entry which is preliminary data.</text>
</comment>
<keyword evidence="4" id="KW-1185">Reference proteome</keyword>
<dbReference type="SMART" id="SM01233">
    <property type="entry name" value="HABP4_PAI-RBP1"/>
    <property type="match status" value="1"/>
</dbReference>
<evidence type="ECO:0000256" key="1">
    <source>
        <dbReference type="SAM" id="MobiDB-lite"/>
    </source>
</evidence>
<sequence length="365" mass="39047">MSRLGFANIYELLDESDSSGVETGRKAQEALEKKNAAAAAALAPAQPPKPVQQQTGKPAGERRQGGNDARGPRQDRGPRPPRPQGERSPRTDRPPRAEGDRPRRPRPPQSSVEGGEATFIEAGQAAAEGAPRPNIPRGQKGGPRPDRGYERRRTGDQDQRPQKREYDRHSGTGRGKEVSKGGAGKGNWGSIEEEAEGASAQGSAAEVAAIEDVKKEGEEATTEPAAPAEAAEAAEPEPAVRTLDDYLNQRKKVAAALPTMRKAGEGEDSSAVKGFVPFTRTEETLFAVDKVNKDKKKETKESTEKKVSADQVLKFQEKERREREGGDRRGGRGGARGGNQGKRGGNASSFNIGDQSAFPTLSTKA</sequence>
<feature type="compositionally biased region" description="Gly residues" evidence="1">
    <location>
        <begin position="332"/>
        <end position="344"/>
    </location>
</feature>
<dbReference type="EMBL" id="MDYQ01000007">
    <property type="protein sequence ID" value="PRP88872.1"/>
    <property type="molecule type" value="Genomic_DNA"/>
</dbReference>
<feature type="domain" description="Hyaluronan/mRNA-binding protein" evidence="2">
    <location>
        <begin position="162"/>
        <end position="266"/>
    </location>
</feature>
<feature type="compositionally biased region" description="Polar residues" evidence="1">
    <location>
        <begin position="348"/>
        <end position="365"/>
    </location>
</feature>
<dbReference type="GO" id="GO:0005634">
    <property type="term" value="C:nucleus"/>
    <property type="evidence" value="ECO:0007669"/>
    <property type="project" value="TreeGrafter"/>
</dbReference>
<feature type="compositionally biased region" description="Basic and acidic residues" evidence="1">
    <location>
        <begin position="59"/>
        <end position="102"/>
    </location>
</feature>
<feature type="compositionally biased region" description="Low complexity" evidence="1">
    <location>
        <begin position="197"/>
        <end position="210"/>
    </location>
</feature>
<feature type="compositionally biased region" description="Basic and acidic residues" evidence="1">
    <location>
        <begin position="143"/>
        <end position="179"/>
    </location>
</feature>
<feature type="region of interest" description="Disordered" evidence="1">
    <location>
        <begin position="283"/>
        <end position="365"/>
    </location>
</feature>
<evidence type="ECO:0000313" key="3">
    <source>
        <dbReference type="EMBL" id="PRP88872.1"/>
    </source>
</evidence>
<feature type="compositionally biased region" description="Basic and acidic residues" evidence="1">
    <location>
        <begin position="315"/>
        <end position="330"/>
    </location>
</feature>
<dbReference type="FunCoup" id="A0A2P6NY66">
    <property type="interactions" value="38"/>
</dbReference>
<dbReference type="GO" id="GO:0005737">
    <property type="term" value="C:cytoplasm"/>
    <property type="evidence" value="ECO:0007669"/>
    <property type="project" value="TreeGrafter"/>
</dbReference>
<dbReference type="InParanoid" id="A0A2P6NY66"/>
<dbReference type="Pfam" id="PF04774">
    <property type="entry name" value="HABP4_PAI-RBP1"/>
    <property type="match status" value="1"/>
</dbReference>
<dbReference type="GO" id="GO:0003723">
    <property type="term" value="F:RNA binding"/>
    <property type="evidence" value="ECO:0007669"/>
    <property type="project" value="InterPro"/>
</dbReference>
<dbReference type="Gene3D" id="6.10.140.1040">
    <property type="match status" value="1"/>
</dbReference>
<name>A0A2P6NY66_9EUKA</name>
<protein>
    <recommendedName>
        <fullName evidence="2">Hyaluronan/mRNA-binding protein domain-containing protein</fullName>
    </recommendedName>
</protein>
<accession>A0A2P6NY66</accession>
<dbReference type="PANTHER" id="PTHR12299">
    <property type="entry name" value="HYALURONIC ACID-BINDING PROTEIN 4"/>
    <property type="match status" value="1"/>
</dbReference>
<dbReference type="InterPro" id="IPR039764">
    <property type="entry name" value="HABP4/SERBP1-like"/>
</dbReference>
<organism evidence="3 4">
    <name type="scientific">Planoprotostelium fungivorum</name>
    <dbReference type="NCBI Taxonomy" id="1890364"/>
    <lineage>
        <taxon>Eukaryota</taxon>
        <taxon>Amoebozoa</taxon>
        <taxon>Evosea</taxon>
        <taxon>Variosea</taxon>
        <taxon>Cavosteliida</taxon>
        <taxon>Cavosteliaceae</taxon>
        <taxon>Planoprotostelium</taxon>
    </lineage>
</organism>
<dbReference type="InterPro" id="IPR006861">
    <property type="entry name" value="HABP4_PAIRBP1-bd"/>
</dbReference>
<dbReference type="STRING" id="1890364.A0A2P6NY66"/>
<gene>
    <name evidence="3" type="ORF">PROFUN_00340</name>
</gene>
<dbReference type="OrthoDB" id="5390558at2759"/>
<evidence type="ECO:0000313" key="4">
    <source>
        <dbReference type="Proteomes" id="UP000241769"/>
    </source>
</evidence>
<dbReference type="PANTHER" id="PTHR12299:SF17">
    <property type="entry name" value="AT19571P-RELATED"/>
    <property type="match status" value="1"/>
</dbReference>
<feature type="compositionally biased region" description="Basic and acidic residues" evidence="1">
    <location>
        <begin position="23"/>
        <end position="35"/>
    </location>
</feature>
<proteinExistence type="predicted"/>
<dbReference type="Proteomes" id="UP000241769">
    <property type="component" value="Unassembled WGS sequence"/>
</dbReference>
<feature type="compositionally biased region" description="Basic and acidic residues" evidence="1">
    <location>
        <begin position="290"/>
        <end position="308"/>
    </location>
</feature>
<feature type="compositionally biased region" description="Low complexity" evidence="1">
    <location>
        <begin position="222"/>
        <end position="239"/>
    </location>
</feature>